<gene>
    <name evidence="2" type="ORF">ATJ97_3426</name>
</gene>
<comment type="caution">
    <text evidence="2">The sequence shown here is derived from an EMBL/GenBank/DDBJ whole genome shotgun (WGS) entry which is preliminary data.</text>
</comment>
<dbReference type="EMBL" id="PDJI01000004">
    <property type="protein sequence ID" value="PFG40884.1"/>
    <property type="molecule type" value="Genomic_DNA"/>
</dbReference>
<feature type="domain" description="DUF222" evidence="1">
    <location>
        <begin position="50"/>
        <end position="126"/>
    </location>
</feature>
<dbReference type="InterPro" id="IPR003870">
    <property type="entry name" value="DUF222"/>
</dbReference>
<dbReference type="OrthoDB" id="5176970at2"/>
<dbReference type="AlphaFoldDB" id="A0A2A9EPK8"/>
<dbReference type="Proteomes" id="UP000222106">
    <property type="component" value="Unassembled WGS sequence"/>
</dbReference>
<dbReference type="RefSeq" id="WP_098484722.1">
    <property type="nucleotide sequence ID" value="NZ_PDJI01000004.1"/>
</dbReference>
<dbReference type="Pfam" id="PF02720">
    <property type="entry name" value="DUF222"/>
    <property type="match status" value="1"/>
</dbReference>
<protein>
    <submittedName>
        <fullName evidence="2">Uncharacterized protein DUF222</fullName>
    </submittedName>
</protein>
<evidence type="ECO:0000259" key="1">
    <source>
        <dbReference type="Pfam" id="PF02720"/>
    </source>
</evidence>
<keyword evidence="3" id="KW-1185">Reference proteome</keyword>
<name>A0A2A9EPK8_9MICO</name>
<sequence length="126" mass="12974">MTTTPPAPGAPAGPAVPAGPVSAALTAAADQLDLLTGLDLAALPSAELLAAVDAAEALHRRLQAVTARILTATETDGMWATTGARSFPAWYRARTGRHHTTAHKNVREARRLRDHLPATADALAAG</sequence>
<accession>A0A2A9EPK8</accession>
<reference evidence="2 3" key="1">
    <citation type="submission" date="2017-10" db="EMBL/GenBank/DDBJ databases">
        <title>Sequencing the genomes of 1000 actinobacteria strains.</title>
        <authorList>
            <person name="Klenk H.-P."/>
        </authorList>
    </citation>
    <scope>NUCLEOTIDE SEQUENCE [LARGE SCALE GENOMIC DNA]</scope>
    <source>
        <strain evidence="2 3">DSM 21838</strain>
    </source>
</reference>
<evidence type="ECO:0000313" key="3">
    <source>
        <dbReference type="Proteomes" id="UP000222106"/>
    </source>
</evidence>
<evidence type="ECO:0000313" key="2">
    <source>
        <dbReference type="EMBL" id="PFG40884.1"/>
    </source>
</evidence>
<organism evidence="2 3">
    <name type="scientific">Georgenia soli</name>
    <dbReference type="NCBI Taxonomy" id="638953"/>
    <lineage>
        <taxon>Bacteria</taxon>
        <taxon>Bacillati</taxon>
        <taxon>Actinomycetota</taxon>
        <taxon>Actinomycetes</taxon>
        <taxon>Micrococcales</taxon>
        <taxon>Bogoriellaceae</taxon>
        <taxon>Georgenia</taxon>
    </lineage>
</organism>
<proteinExistence type="predicted"/>